<evidence type="ECO:0000313" key="1">
    <source>
        <dbReference type="EMBL" id="KAF9568624.1"/>
    </source>
</evidence>
<dbReference type="Gene3D" id="1.25.10.10">
    <property type="entry name" value="Leucine-rich Repeat Variant"/>
    <property type="match status" value="1"/>
</dbReference>
<organism evidence="1 2">
    <name type="scientific">Lunasporangiospora selenospora</name>
    <dbReference type="NCBI Taxonomy" id="979761"/>
    <lineage>
        <taxon>Eukaryota</taxon>
        <taxon>Fungi</taxon>
        <taxon>Fungi incertae sedis</taxon>
        <taxon>Mucoromycota</taxon>
        <taxon>Mortierellomycotina</taxon>
        <taxon>Mortierellomycetes</taxon>
        <taxon>Mortierellales</taxon>
        <taxon>Mortierellaceae</taxon>
        <taxon>Lunasporangiospora</taxon>
    </lineage>
</organism>
<accession>A0A9P6K8X7</accession>
<feature type="non-terminal residue" evidence="1">
    <location>
        <position position="1"/>
    </location>
</feature>
<dbReference type="InterPro" id="IPR016024">
    <property type="entry name" value="ARM-type_fold"/>
</dbReference>
<proteinExistence type="predicted"/>
<evidence type="ECO:0000313" key="2">
    <source>
        <dbReference type="Proteomes" id="UP000780801"/>
    </source>
</evidence>
<protein>
    <submittedName>
        <fullName evidence="1">Uncharacterized protein</fullName>
    </submittedName>
</protein>
<sequence length="197" mass="21832">SLLSHGIELDEDTDVVQLIAEPSISLVEKAQALSQSQFDFHRSFLAREVSTLLPQMRTYLAIIHIIPIVRDFSLDQADVVREALASQLEKIVLYFLQFQSAPPPPLPHDVFSSLFMNLLLDQNPDIAHQARLAVGTVADNVTDDILESEILGGVIAGLRKLYESEIDEFRIQQNGLVSAIDVDRDGEADLGKMLVVV</sequence>
<gene>
    <name evidence="1" type="ORF">BGW38_008821</name>
</gene>
<keyword evidence="2" id="KW-1185">Reference proteome</keyword>
<name>A0A9P6K8X7_9FUNG</name>
<dbReference type="EMBL" id="JAABOA010006205">
    <property type="protein sequence ID" value="KAF9568624.1"/>
    <property type="molecule type" value="Genomic_DNA"/>
</dbReference>
<dbReference type="SUPFAM" id="SSF48371">
    <property type="entry name" value="ARM repeat"/>
    <property type="match status" value="1"/>
</dbReference>
<dbReference type="OrthoDB" id="340346at2759"/>
<dbReference type="AlphaFoldDB" id="A0A9P6K8X7"/>
<feature type="non-terminal residue" evidence="1">
    <location>
        <position position="197"/>
    </location>
</feature>
<reference evidence="1" key="1">
    <citation type="journal article" date="2020" name="Fungal Divers.">
        <title>Resolving the Mortierellaceae phylogeny through synthesis of multi-gene phylogenetics and phylogenomics.</title>
        <authorList>
            <person name="Vandepol N."/>
            <person name="Liber J."/>
            <person name="Desiro A."/>
            <person name="Na H."/>
            <person name="Kennedy M."/>
            <person name="Barry K."/>
            <person name="Grigoriev I.V."/>
            <person name="Miller A.N."/>
            <person name="O'Donnell K."/>
            <person name="Stajich J.E."/>
            <person name="Bonito G."/>
        </authorList>
    </citation>
    <scope>NUCLEOTIDE SEQUENCE</scope>
    <source>
        <strain evidence="1">KOD1015</strain>
    </source>
</reference>
<dbReference type="Proteomes" id="UP000780801">
    <property type="component" value="Unassembled WGS sequence"/>
</dbReference>
<dbReference type="InterPro" id="IPR011989">
    <property type="entry name" value="ARM-like"/>
</dbReference>
<comment type="caution">
    <text evidence="1">The sequence shown here is derived from an EMBL/GenBank/DDBJ whole genome shotgun (WGS) entry which is preliminary data.</text>
</comment>